<dbReference type="GO" id="GO:0006302">
    <property type="term" value="P:double-strand break repair"/>
    <property type="evidence" value="ECO:0007669"/>
    <property type="project" value="TreeGrafter"/>
</dbReference>
<dbReference type="PANTHER" id="PTHR10133:SF62">
    <property type="entry name" value="DNA POLYMERASE THETA"/>
    <property type="match status" value="1"/>
</dbReference>
<dbReference type="GO" id="GO:0006261">
    <property type="term" value="P:DNA-templated DNA replication"/>
    <property type="evidence" value="ECO:0007669"/>
    <property type="project" value="InterPro"/>
</dbReference>
<dbReference type="Pfam" id="PF01612">
    <property type="entry name" value="DNA_pol_A_exo1"/>
    <property type="match status" value="1"/>
</dbReference>
<comment type="catalytic activity">
    <reaction evidence="6">
        <text>DNA(n) + a 2'-deoxyribonucleoside 5'-triphosphate = DNA(n+1) + diphosphate</text>
        <dbReference type="Rhea" id="RHEA:22508"/>
        <dbReference type="Rhea" id="RHEA-COMP:17339"/>
        <dbReference type="Rhea" id="RHEA-COMP:17340"/>
        <dbReference type="ChEBI" id="CHEBI:33019"/>
        <dbReference type="ChEBI" id="CHEBI:61560"/>
        <dbReference type="ChEBI" id="CHEBI:173112"/>
        <dbReference type="EC" id="2.7.7.7"/>
    </reaction>
</comment>
<dbReference type="InterPro" id="IPR001098">
    <property type="entry name" value="DNA-dir_DNA_pol_A_palm_dom"/>
</dbReference>
<reference evidence="10" key="1">
    <citation type="submission" date="2017-07" db="EMBL/GenBank/DDBJ databases">
        <authorList>
            <person name="Sun Z.S."/>
            <person name="Albrecht U."/>
            <person name="Echele G."/>
            <person name="Lee C.C."/>
        </authorList>
    </citation>
    <scope>NUCLEOTIDE SEQUENCE [LARGE SCALE GENOMIC DNA]</scope>
</reference>
<dbReference type="InterPro" id="IPR012337">
    <property type="entry name" value="RNaseH-like_sf"/>
</dbReference>
<evidence type="ECO:0000256" key="5">
    <source>
        <dbReference type="ARBA" id="ARBA00023109"/>
    </source>
</evidence>
<keyword evidence="5" id="KW-0235">DNA replication</keyword>
<organism evidence="9 10">
    <name type="scientific">Mycobacterium phage Kimona</name>
    <dbReference type="NCBI Taxonomy" id="2024295"/>
    <lineage>
        <taxon>Viruses</taxon>
        <taxon>Duplodnaviria</taxon>
        <taxon>Heunggongvirae</taxon>
        <taxon>Uroviricota</taxon>
        <taxon>Caudoviricetes</taxon>
        <taxon>Kimonavirus</taxon>
        <taxon>Kimonavirus kimona</taxon>
    </lineage>
</organism>
<feature type="domain" description="3'-5' exonuclease" evidence="7">
    <location>
        <begin position="15"/>
        <end position="193"/>
    </location>
</feature>
<dbReference type="GO" id="GO:0003677">
    <property type="term" value="F:DNA binding"/>
    <property type="evidence" value="ECO:0007669"/>
    <property type="project" value="InterPro"/>
</dbReference>
<evidence type="ECO:0000256" key="4">
    <source>
        <dbReference type="ARBA" id="ARBA00022932"/>
    </source>
</evidence>
<protein>
    <recommendedName>
        <fullName evidence="1">DNA-directed DNA polymerase</fullName>
        <ecNumber evidence="1">2.7.7.7</ecNumber>
    </recommendedName>
</protein>
<dbReference type="InterPro" id="IPR036397">
    <property type="entry name" value="RNaseH_sf"/>
</dbReference>
<dbReference type="InterPro" id="IPR019760">
    <property type="entry name" value="DNA-dir_DNA_pol_A_CS"/>
</dbReference>
<keyword evidence="3" id="KW-0548">Nucleotidyltransferase</keyword>
<dbReference type="InterPro" id="IPR002562">
    <property type="entry name" value="3'-5'_exonuclease_dom"/>
</dbReference>
<dbReference type="PRINTS" id="PR00868">
    <property type="entry name" value="DNAPOLI"/>
</dbReference>
<evidence type="ECO:0000259" key="8">
    <source>
        <dbReference type="SMART" id="SM00482"/>
    </source>
</evidence>
<dbReference type="EC" id="2.7.7.7" evidence="1"/>
<dbReference type="Gene3D" id="1.10.150.20">
    <property type="entry name" value="5' to 3' exonuclease, C-terminal subdomain"/>
    <property type="match status" value="1"/>
</dbReference>
<dbReference type="Gene3D" id="3.30.70.370">
    <property type="match status" value="1"/>
</dbReference>
<evidence type="ECO:0000313" key="10">
    <source>
        <dbReference type="Proteomes" id="UP000222598"/>
    </source>
</evidence>
<keyword evidence="10" id="KW-1185">Reference proteome</keyword>
<dbReference type="GeneID" id="64872007"/>
<dbReference type="KEGG" id="vg:64872007"/>
<evidence type="ECO:0000256" key="1">
    <source>
        <dbReference type="ARBA" id="ARBA00012417"/>
    </source>
</evidence>
<keyword evidence="4" id="KW-0239">DNA-directed DNA polymerase</keyword>
<evidence type="ECO:0000256" key="3">
    <source>
        <dbReference type="ARBA" id="ARBA00022695"/>
    </source>
</evidence>
<proteinExistence type="predicted"/>
<evidence type="ECO:0000313" key="9">
    <source>
        <dbReference type="EMBL" id="ASZ75479.1"/>
    </source>
</evidence>
<dbReference type="Proteomes" id="UP000222598">
    <property type="component" value="Segment"/>
</dbReference>
<dbReference type="Gene3D" id="1.20.1060.10">
    <property type="entry name" value="Taq DNA Polymerase, Chain T, domain 4"/>
    <property type="match status" value="1"/>
</dbReference>
<dbReference type="Gene3D" id="3.30.420.10">
    <property type="entry name" value="Ribonuclease H-like superfamily/Ribonuclease H"/>
    <property type="match status" value="1"/>
</dbReference>
<accession>A0A249XU05</accession>
<evidence type="ECO:0000259" key="7">
    <source>
        <dbReference type="SMART" id="SM00474"/>
    </source>
</evidence>
<dbReference type="InterPro" id="IPR043502">
    <property type="entry name" value="DNA/RNA_pol_sf"/>
</dbReference>
<dbReference type="SMART" id="SM00474">
    <property type="entry name" value="35EXOc"/>
    <property type="match status" value="1"/>
</dbReference>
<feature type="domain" description="DNA-directed DNA polymerase family A palm" evidence="8">
    <location>
        <begin position="381"/>
        <end position="578"/>
    </location>
</feature>
<dbReference type="PROSITE" id="PS00447">
    <property type="entry name" value="DNA_POLYMERASE_A"/>
    <property type="match status" value="1"/>
</dbReference>
<dbReference type="SUPFAM" id="SSF53098">
    <property type="entry name" value="Ribonuclease H-like"/>
    <property type="match status" value="1"/>
</dbReference>
<keyword evidence="5" id="KW-1194">Viral DNA replication</keyword>
<dbReference type="Pfam" id="PF00476">
    <property type="entry name" value="DNA_pol_A"/>
    <property type="match status" value="1"/>
</dbReference>
<dbReference type="PANTHER" id="PTHR10133">
    <property type="entry name" value="DNA POLYMERASE I"/>
    <property type="match status" value="1"/>
</dbReference>
<sequence length="618" mass="69300">MIEHRHVVAGEEVTIHVVENEDDLEGFRDFIRAHQSFLGLDSETTGLDIYSDDFRCRLVQFGTPREAWVVPVELGPRYEHEVREALENVKGFVLQNASYDLQVFERTLKVPMESMWPKVKDTKILAHLVDPRGKDEGGIGHSLEELTAHYVDAEVASKVKTLMADLAQVRKGVTKATIWKKIELFDPTYNLYAGMDPILAARLLQKLIPHLKTVRDELIASEHKLAEICSYMERQGFLLDVEYTEELSTELRVKESHFSEVANNYGCDKVNSTEQVADVLEALGVRIQGRTPSGKRKVDDALLDHIAAVYGDQPGDEGPGVFARAVIEAKKAGKWRKTWVDTFLKTRDPQNRCHAAINPLRARTARMSITGIPAQTLPSGDWIIRRCFLADEGHRIASVDYQAQELRVLAALSKDPTMIEAFKNDEDLHLMTARAAWPDREITKDSPERKYAKTVNFGRVYGGGAKTVAEQTGLDLEQAQQVVAGFDKAYPEVQKLSQRLQRDAIRNGYITTPFIDGLGGRRLPVDAERAYSALNYLIQSSSRDVTCRALIRLHENGFTPYLRLPIHDEILASVPAQHAEWGAKRIGELMAEQMGPVLIGTDPEVGGRSWGSLYGADF</sequence>
<dbReference type="RefSeq" id="YP_010062342.1">
    <property type="nucleotide sequence ID" value="NC_054793.1"/>
</dbReference>
<dbReference type="InterPro" id="IPR002298">
    <property type="entry name" value="DNA_polymerase_A"/>
</dbReference>
<dbReference type="SUPFAM" id="SSF56672">
    <property type="entry name" value="DNA/RNA polymerases"/>
    <property type="match status" value="1"/>
</dbReference>
<keyword evidence="2" id="KW-0808">Transferase</keyword>
<dbReference type="SMART" id="SM00482">
    <property type="entry name" value="POLAc"/>
    <property type="match status" value="1"/>
</dbReference>
<dbReference type="GO" id="GO:0039693">
    <property type="term" value="P:viral DNA genome replication"/>
    <property type="evidence" value="ECO:0007669"/>
    <property type="project" value="UniProtKB-KW"/>
</dbReference>
<dbReference type="GO" id="GO:0003887">
    <property type="term" value="F:DNA-directed DNA polymerase activity"/>
    <property type="evidence" value="ECO:0007669"/>
    <property type="project" value="UniProtKB-KW"/>
</dbReference>
<dbReference type="EMBL" id="MF472895">
    <property type="protein sequence ID" value="ASZ75479.1"/>
    <property type="molecule type" value="Genomic_DNA"/>
</dbReference>
<gene>
    <name evidence="9" type="primary">43</name>
    <name evidence="9" type="ORF">PBI_KIMONA_43</name>
</gene>
<evidence type="ECO:0000256" key="6">
    <source>
        <dbReference type="ARBA" id="ARBA00049244"/>
    </source>
</evidence>
<name>A0A249XU05_9CAUD</name>
<dbReference type="GO" id="GO:0008408">
    <property type="term" value="F:3'-5' exonuclease activity"/>
    <property type="evidence" value="ECO:0007669"/>
    <property type="project" value="InterPro"/>
</dbReference>
<evidence type="ECO:0000256" key="2">
    <source>
        <dbReference type="ARBA" id="ARBA00022679"/>
    </source>
</evidence>